<dbReference type="Proteomes" id="UP000566819">
    <property type="component" value="Unassembled WGS sequence"/>
</dbReference>
<gene>
    <name evidence="2" type="ORF">G7Y89_g10328</name>
</gene>
<protein>
    <submittedName>
        <fullName evidence="2">Uncharacterized protein</fullName>
    </submittedName>
</protein>
<evidence type="ECO:0000313" key="3">
    <source>
        <dbReference type="Proteomes" id="UP000566819"/>
    </source>
</evidence>
<dbReference type="PANTHER" id="PTHR37846">
    <property type="entry name" value="YALI0B21296P"/>
    <property type="match status" value="1"/>
</dbReference>
<feature type="region of interest" description="Disordered" evidence="1">
    <location>
        <begin position="1"/>
        <end position="29"/>
    </location>
</feature>
<name>A0A8H4VYV6_9HELO</name>
<comment type="caution">
    <text evidence="2">The sequence shown here is derived from an EMBL/GenBank/DDBJ whole genome shotgun (WGS) entry which is preliminary data.</text>
</comment>
<sequence>MARHRKEKDGKIKLKLKQPDRSGPDPSEATLLDFAQQRGLLDIPQKGDGTGEEEEPIPGRLAEAILWSVSLTMLHFTLDVFVSHQYAVKVDWEKIVYRAFQAFPGI</sequence>
<dbReference type="PANTHER" id="PTHR37846:SF1">
    <property type="entry name" value="DEACETYLASE-LIKE PROTEIN"/>
    <property type="match status" value="1"/>
</dbReference>
<dbReference type="EMBL" id="JAAMPI010000904">
    <property type="protein sequence ID" value="KAF4627823.1"/>
    <property type="molecule type" value="Genomic_DNA"/>
</dbReference>
<dbReference type="OrthoDB" id="5597489at2759"/>
<organism evidence="2 3">
    <name type="scientific">Cudoniella acicularis</name>
    <dbReference type="NCBI Taxonomy" id="354080"/>
    <lineage>
        <taxon>Eukaryota</taxon>
        <taxon>Fungi</taxon>
        <taxon>Dikarya</taxon>
        <taxon>Ascomycota</taxon>
        <taxon>Pezizomycotina</taxon>
        <taxon>Leotiomycetes</taxon>
        <taxon>Helotiales</taxon>
        <taxon>Tricladiaceae</taxon>
        <taxon>Cudoniella</taxon>
    </lineage>
</organism>
<evidence type="ECO:0000256" key="1">
    <source>
        <dbReference type="SAM" id="MobiDB-lite"/>
    </source>
</evidence>
<reference evidence="2 3" key="1">
    <citation type="submission" date="2020-03" db="EMBL/GenBank/DDBJ databases">
        <title>Draft Genome Sequence of Cudoniella acicularis.</title>
        <authorList>
            <person name="Buettner E."/>
            <person name="Kellner H."/>
        </authorList>
    </citation>
    <scope>NUCLEOTIDE SEQUENCE [LARGE SCALE GENOMIC DNA]</scope>
    <source>
        <strain evidence="2 3">DSM 108380</strain>
    </source>
</reference>
<dbReference type="AlphaFoldDB" id="A0A8H4VYV6"/>
<feature type="compositionally biased region" description="Basic and acidic residues" evidence="1">
    <location>
        <begin position="7"/>
        <end position="23"/>
    </location>
</feature>
<evidence type="ECO:0000313" key="2">
    <source>
        <dbReference type="EMBL" id="KAF4627823.1"/>
    </source>
</evidence>
<keyword evidence="3" id="KW-1185">Reference proteome</keyword>
<accession>A0A8H4VYV6</accession>
<proteinExistence type="predicted"/>